<evidence type="ECO:0000256" key="2">
    <source>
        <dbReference type="SAM" id="SignalP"/>
    </source>
</evidence>
<evidence type="ECO:0000313" key="5">
    <source>
        <dbReference type="Proteomes" id="UP000521199"/>
    </source>
</evidence>
<keyword evidence="4" id="KW-0645">Protease</keyword>
<dbReference type="GO" id="GO:0006508">
    <property type="term" value="P:proteolysis"/>
    <property type="evidence" value="ECO:0007669"/>
    <property type="project" value="InterPro"/>
</dbReference>
<dbReference type="PANTHER" id="PTHR42776">
    <property type="entry name" value="SERINE PEPTIDASE S9 FAMILY MEMBER"/>
    <property type="match status" value="1"/>
</dbReference>
<keyword evidence="5" id="KW-1185">Reference proteome</keyword>
<reference evidence="4 5" key="1">
    <citation type="submission" date="2020-08" db="EMBL/GenBank/DDBJ databases">
        <title>Genomic Encyclopedia of Type Strains, Phase IV (KMG-IV): sequencing the most valuable type-strain genomes for metagenomic binning, comparative biology and taxonomic classification.</title>
        <authorList>
            <person name="Goeker M."/>
        </authorList>
    </citation>
    <scope>NUCLEOTIDE SEQUENCE [LARGE SCALE GENOMIC DNA]</scope>
    <source>
        <strain evidence="4 5">DSM 24163</strain>
    </source>
</reference>
<dbReference type="RefSeq" id="WP_183959896.1">
    <property type="nucleotide sequence ID" value="NZ_JACHHP010000001.1"/>
</dbReference>
<protein>
    <submittedName>
        <fullName evidence="4">Dipeptidyl aminopeptidase/acylaminoacyl peptidase</fullName>
    </submittedName>
</protein>
<dbReference type="PANTHER" id="PTHR42776:SF27">
    <property type="entry name" value="DIPEPTIDYL PEPTIDASE FAMILY MEMBER 6"/>
    <property type="match status" value="1"/>
</dbReference>
<dbReference type="GO" id="GO:0004252">
    <property type="term" value="F:serine-type endopeptidase activity"/>
    <property type="evidence" value="ECO:0007669"/>
    <property type="project" value="TreeGrafter"/>
</dbReference>
<keyword evidence="2" id="KW-0732">Signal</keyword>
<sequence>MLPTSLRLPRVWRASCALALACCVLALHAAPVHALAVIREVDPGEAPRLKDGEALLAIAVDSSTPVQEVRIKREGFALNAGKLRDSQNGRSMQLYALPAGRYRWDRVRLFGLRYRLGDDEEFAFDVRPGVINYPGDLVVRPRGWFHAVMHVANRGLQAMDWLDAHHPALSAAVPFVYTGHYGDPFPAAYRAAIAAAPPAADPRAVLPLPDPGELPIAITRLWQPARVRLLDMNPRGDLLAEVVLEEDGTWAVDMFDLRADAGSAVASSATRPAPERVLESPRPIVALDWSGNGNLLVSIGHGAERNVFVLQVRDQGDGTRTYARLQIPRLGRVIDALPGTPDAILFGSESHLGLHVHRIDIASQAALDRETFSPRRALDRGVGDDVLWFADAAGELRVAVIRGDEGLRLYHRRDGELTAGPLLHELDGFVPHALSADGAQLVGITGEDRAQDELVTVDVVTGRTVATLFRREGRDVVAPVLDEARAVVGAAYHEHGQYVVEYFDSEDASVGRRLQQAFPGRSVWMIDRNATRDRFVVSVGGSDQPDRVYRFDLAAGTATLLDDSRPWLARQRFAPSHLLRTRSKDGLDIEAYLTLPAAADRKVPLVLMPHGGPIGVRDVIAFDPEVQLLAALGYAVLQVNFRGSYGFGRAFREAGHGGLGTLIEDDIDAALQAALQAHPVDPQRMCVLGTSYGGYSALVAGVRWPGRFRCAVSIAGPSDLMLQFTASDTGRSAEGRATLEAMIGNPTTQRDAIIANSPLYNIAQLTLPVMLVHGTEDLRVDMEQSRRLQRLLALAGRPPVMAELDGEGHGIDDPAIRVAAWRAIAGFLRTHLDRPPDAAP</sequence>
<name>A0A7W8D3Q8_9GAMM</name>
<proteinExistence type="predicted"/>
<keyword evidence="4" id="KW-0031">Aminopeptidase</keyword>
<dbReference type="EMBL" id="JACHHP010000001">
    <property type="protein sequence ID" value="MBB5207386.1"/>
    <property type="molecule type" value="Genomic_DNA"/>
</dbReference>
<dbReference type="SUPFAM" id="SSF53474">
    <property type="entry name" value="alpha/beta-Hydrolases"/>
    <property type="match status" value="1"/>
</dbReference>
<evidence type="ECO:0000259" key="3">
    <source>
        <dbReference type="Pfam" id="PF00326"/>
    </source>
</evidence>
<dbReference type="Pfam" id="PF00326">
    <property type="entry name" value="Peptidase_S9"/>
    <property type="match status" value="1"/>
</dbReference>
<feature type="domain" description="Peptidase S9 prolyl oligopeptidase catalytic" evidence="3">
    <location>
        <begin position="622"/>
        <end position="833"/>
    </location>
</feature>
<evidence type="ECO:0000313" key="4">
    <source>
        <dbReference type="EMBL" id="MBB5207386.1"/>
    </source>
</evidence>
<dbReference type="InterPro" id="IPR001375">
    <property type="entry name" value="Peptidase_S9_cat"/>
</dbReference>
<dbReference type="SUPFAM" id="SSF82171">
    <property type="entry name" value="DPP6 N-terminal domain-like"/>
    <property type="match status" value="1"/>
</dbReference>
<dbReference type="GO" id="GO:0004177">
    <property type="term" value="F:aminopeptidase activity"/>
    <property type="evidence" value="ECO:0007669"/>
    <property type="project" value="UniProtKB-KW"/>
</dbReference>
<accession>A0A7W8D3Q8</accession>
<dbReference type="Gene3D" id="3.40.50.1820">
    <property type="entry name" value="alpha/beta hydrolase"/>
    <property type="match status" value="1"/>
</dbReference>
<comment type="caution">
    <text evidence="4">The sequence shown here is derived from an EMBL/GenBank/DDBJ whole genome shotgun (WGS) entry which is preliminary data.</text>
</comment>
<dbReference type="InterPro" id="IPR029058">
    <property type="entry name" value="AB_hydrolase_fold"/>
</dbReference>
<evidence type="ECO:0000256" key="1">
    <source>
        <dbReference type="ARBA" id="ARBA00022801"/>
    </source>
</evidence>
<keyword evidence="1" id="KW-0378">Hydrolase</keyword>
<dbReference type="AlphaFoldDB" id="A0A7W8D3Q8"/>
<feature type="chain" id="PRO_5031506656" evidence="2">
    <location>
        <begin position="30"/>
        <end position="840"/>
    </location>
</feature>
<gene>
    <name evidence="4" type="ORF">HNQ52_000902</name>
</gene>
<dbReference type="Proteomes" id="UP000521199">
    <property type="component" value="Unassembled WGS sequence"/>
</dbReference>
<feature type="signal peptide" evidence="2">
    <location>
        <begin position="1"/>
        <end position="29"/>
    </location>
</feature>
<organism evidence="4 5">
    <name type="scientific">Chiayiivirga flava</name>
    <dbReference type="NCBI Taxonomy" id="659595"/>
    <lineage>
        <taxon>Bacteria</taxon>
        <taxon>Pseudomonadati</taxon>
        <taxon>Pseudomonadota</taxon>
        <taxon>Gammaproteobacteria</taxon>
        <taxon>Lysobacterales</taxon>
        <taxon>Lysobacteraceae</taxon>
        <taxon>Chiayiivirga</taxon>
    </lineage>
</organism>